<evidence type="ECO:0000313" key="2">
    <source>
        <dbReference type="Proteomes" id="UP000632740"/>
    </source>
</evidence>
<dbReference type="Proteomes" id="UP000632740">
    <property type="component" value="Unassembled WGS sequence"/>
</dbReference>
<organism evidence="1 2">
    <name type="scientific">Cellulomonas chitinilytica</name>
    <dbReference type="NCBI Taxonomy" id="398759"/>
    <lineage>
        <taxon>Bacteria</taxon>
        <taxon>Bacillati</taxon>
        <taxon>Actinomycetota</taxon>
        <taxon>Actinomycetes</taxon>
        <taxon>Micrococcales</taxon>
        <taxon>Cellulomonadaceae</taxon>
        <taxon>Cellulomonas</taxon>
    </lineage>
</organism>
<proteinExistence type="predicted"/>
<protein>
    <submittedName>
        <fullName evidence="1">Uncharacterized protein</fullName>
    </submittedName>
</protein>
<evidence type="ECO:0000313" key="1">
    <source>
        <dbReference type="EMBL" id="GIG19864.1"/>
    </source>
</evidence>
<dbReference type="EMBL" id="BONK01000002">
    <property type="protein sequence ID" value="GIG19864.1"/>
    <property type="molecule type" value="Genomic_DNA"/>
</dbReference>
<comment type="caution">
    <text evidence="1">The sequence shown here is derived from an EMBL/GenBank/DDBJ whole genome shotgun (WGS) entry which is preliminary data.</text>
</comment>
<name>A0A919P1Q4_9CELL</name>
<sequence>MRRATLARRYRDAVPLFSRRRRLPAAERARLDLLPGDSVLASTELVDGQWVVASRRALHVLGAAEVARSPWCDVDGGTLDPTTRTLTVRWVWGSTSRLVFPEEPGARTFSQAFRERVQQSVVHVVTAVVPDGRRVKVALRRDEDGELFTQVIPDGAVDLTDPAVTTAVDAAEAEIRDAVGLPR</sequence>
<keyword evidence="2" id="KW-1185">Reference proteome</keyword>
<reference evidence="1" key="1">
    <citation type="submission" date="2021-01" db="EMBL/GenBank/DDBJ databases">
        <title>Whole genome shotgun sequence of Cellulomonas chitinilytica NBRC 110799.</title>
        <authorList>
            <person name="Komaki H."/>
            <person name="Tamura T."/>
        </authorList>
    </citation>
    <scope>NUCLEOTIDE SEQUENCE</scope>
    <source>
        <strain evidence="1">NBRC 110799</strain>
    </source>
</reference>
<gene>
    <name evidence="1" type="ORF">Cch01nite_05880</name>
</gene>
<accession>A0A919P1Q4</accession>
<dbReference type="AlphaFoldDB" id="A0A919P1Q4"/>